<accession>G7YL84</accession>
<reference key="2">
    <citation type="submission" date="2011-10" db="EMBL/GenBank/DDBJ databases">
        <title>The genome and transcriptome sequence of Clonorchis sinensis provide insights into the carcinogenic liver fluke.</title>
        <authorList>
            <person name="Wang X."/>
            <person name="Huang Y."/>
            <person name="Chen W."/>
            <person name="Liu H."/>
            <person name="Guo L."/>
            <person name="Chen Y."/>
            <person name="Luo F."/>
            <person name="Zhou W."/>
            <person name="Sun J."/>
            <person name="Mao Q."/>
            <person name="Liang P."/>
            <person name="Zhou C."/>
            <person name="Tian Y."/>
            <person name="Men J."/>
            <person name="Lv X."/>
            <person name="Huang L."/>
            <person name="Zhou J."/>
            <person name="Hu Y."/>
            <person name="Li R."/>
            <person name="Zhang F."/>
            <person name="Lei H."/>
            <person name="Li X."/>
            <person name="Hu X."/>
            <person name="Liang C."/>
            <person name="Xu J."/>
            <person name="Wu Z."/>
            <person name="Yu X."/>
        </authorList>
    </citation>
    <scope>NUCLEOTIDE SEQUENCE</scope>
    <source>
        <strain>Henan</strain>
    </source>
</reference>
<dbReference type="AlphaFoldDB" id="G7YL84"/>
<dbReference type="EMBL" id="DF143570">
    <property type="protein sequence ID" value="GAA53715.1"/>
    <property type="molecule type" value="Genomic_DNA"/>
</dbReference>
<protein>
    <submittedName>
        <fullName evidence="1">Uncharacterized protein</fullName>
    </submittedName>
</protein>
<dbReference type="Proteomes" id="UP000008909">
    <property type="component" value="Unassembled WGS sequence"/>
</dbReference>
<reference evidence="1" key="1">
    <citation type="journal article" date="2011" name="Genome Biol.">
        <title>The draft genome of the carcinogenic human liver fluke Clonorchis sinensis.</title>
        <authorList>
            <person name="Wang X."/>
            <person name="Chen W."/>
            <person name="Huang Y."/>
            <person name="Sun J."/>
            <person name="Men J."/>
            <person name="Liu H."/>
            <person name="Luo F."/>
            <person name="Guo L."/>
            <person name="Lv X."/>
            <person name="Deng C."/>
            <person name="Zhou C."/>
            <person name="Fan Y."/>
            <person name="Li X."/>
            <person name="Huang L."/>
            <person name="Hu Y."/>
            <person name="Liang C."/>
            <person name="Hu X."/>
            <person name="Xu J."/>
            <person name="Yu X."/>
        </authorList>
    </citation>
    <scope>NUCLEOTIDE SEQUENCE [LARGE SCALE GENOMIC DNA]</scope>
    <source>
        <strain evidence="1">Henan</strain>
    </source>
</reference>
<name>G7YL84_CLOSI</name>
<proteinExistence type="predicted"/>
<keyword evidence="2" id="KW-1185">Reference proteome</keyword>
<organism evidence="1 2">
    <name type="scientific">Clonorchis sinensis</name>
    <name type="common">Chinese liver fluke</name>
    <dbReference type="NCBI Taxonomy" id="79923"/>
    <lineage>
        <taxon>Eukaryota</taxon>
        <taxon>Metazoa</taxon>
        <taxon>Spiralia</taxon>
        <taxon>Lophotrochozoa</taxon>
        <taxon>Platyhelminthes</taxon>
        <taxon>Trematoda</taxon>
        <taxon>Digenea</taxon>
        <taxon>Opisthorchiida</taxon>
        <taxon>Opisthorchiata</taxon>
        <taxon>Opisthorchiidae</taxon>
        <taxon>Clonorchis</taxon>
    </lineage>
</organism>
<gene>
    <name evidence="1" type="ORF">CLF_110875</name>
</gene>
<evidence type="ECO:0000313" key="2">
    <source>
        <dbReference type="Proteomes" id="UP000008909"/>
    </source>
</evidence>
<sequence length="165" mass="18875">MGCQDSSVCEVGDRCRIQLPTANRSFRKPVARLNDANMYPTFIWRLTYSAFLKPCCRFITFKLKELDRFSIKFFILVDIQAKYTYAIFAYLFAYEIEQQGCLSLSEQVVSVGTAANVIHVAALNVVDDISHSWPCESVGGIIQNFPFKRGYVMRENNLIVSLVEY</sequence>
<evidence type="ECO:0000313" key="1">
    <source>
        <dbReference type="EMBL" id="GAA53715.1"/>
    </source>
</evidence>